<dbReference type="SUPFAM" id="SSF51445">
    <property type="entry name" value="(Trans)glycosidases"/>
    <property type="match status" value="1"/>
</dbReference>
<dbReference type="AlphaFoldDB" id="A0A090QJZ7"/>
<dbReference type="RefSeq" id="WP_042276642.1">
    <property type="nucleotide sequence ID" value="NZ_BBML01000001.1"/>
</dbReference>
<sequence>MNNFSVNILRSGLVLLYLGLIACVILAIGSVYSYLNTGADRSKMLHTEQLEQRTYRPIITWDTTAVKGRSVNKTMLATIEKDYLNAWRVKANALKNNDINGVSDFYTKRSLGKLKSIIDYNIKNGTTVEMTTLEHHPKIEFMSEDGQIVVISDTEVLQYQKTYQDNQIIDEQNTSNDYKVVLLLQDGHWHIRHLVSTGVRSITSNFETLPLHSKVRGINYYPQKFPWDTFNDSITKATFDSDFKLLKNQGINTIRIFIGYEDFGKEYVQSKKVNKLLELLDSAHSNDLDVLVSLFDFYGNYDIEDWTMTTQHLNQLIPQIMNHPALLGYDLKNEPDLDYENRSRSIVDSWLEQMIYRLKLLDQDHPVTIGWSNAQAATGLNEHVDFVSFHYYEDLDELSNKWEKLRSQISEKEIVITEYGWSSYTGILGLSSSEKEQAEYHKKANSILKEKKIPAMSWTLYDFNQVPDKVTGILPWRRNPQKFYGFIDVHGNKKPTFKHLSN</sequence>
<dbReference type="InterPro" id="IPR024655">
    <property type="entry name" value="Asl1_glyco_hydro_catalytic"/>
</dbReference>
<evidence type="ECO:0000313" key="3">
    <source>
        <dbReference type="EMBL" id="GAK95856.1"/>
    </source>
</evidence>
<accession>A0A090QJZ7</accession>
<organism evidence="3 4">
    <name type="scientific">Nonlabens tegetincola</name>
    <dbReference type="NCBI Taxonomy" id="323273"/>
    <lineage>
        <taxon>Bacteria</taxon>
        <taxon>Pseudomonadati</taxon>
        <taxon>Bacteroidota</taxon>
        <taxon>Flavobacteriia</taxon>
        <taxon>Flavobacteriales</taxon>
        <taxon>Flavobacteriaceae</taxon>
        <taxon>Nonlabens</taxon>
    </lineage>
</organism>
<comment type="caution">
    <text evidence="3">The sequence shown here is derived from an EMBL/GenBank/DDBJ whole genome shotgun (WGS) entry which is preliminary data.</text>
</comment>
<gene>
    <name evidence="3" type="ORF">JCM19294_2638</name>
</gene>
<dbReference type="Pfam" id="PF11790">
    <property type="entry name" value="Glyco_hydro_cc"/>
    <property type="match status" value="1"/>
</dbReference>
<dbReference type="eggNOG" id="COG3934">
    <property type="taxonomic scope" value="Bacteria"/>
</dbReference>
<feature type="domain" description="Asl1-like glycosyl hydrolase catalytic" evidence="2">
    <location>
        <begin position="381"/>
        <end position="460"/>
    </location>
</feature>
<dbReference type="Proteomes" id="UP000029221">
    <property type="component" value="Unassembled WGS sequence"/>
</dbReference>
<proteinExistence type="predicted"/>
<protein>
    <recommendedName>
        <fullName evidence="2">Asl1-like glycosyl hydrolase catalytic domain-containing protein</fullName>
    </recommendedName>
</protein>
<dbReference type="InterPro" id="IPR017853">
    <property type="entry name" value="GH"/>
</dbReference>
<name>A0A090QJZ7_9FLAO</name>
<reference evidence="3" key="1">
    <citation type="journal article" date="2014" name="Genome Announc.">
        <title>Draft Genome Sequences of Marine Flavobacterium Nonlabens Strains NR17, NR24, NR27, NR32, NR33, and Ara13.</title>
        <authorList>
            <person name="Nakanishi M."/>
            <person name="Meirelles P."/>
            <person name="Suzuki R."/>
            <person name="Takatani N."/>
            <person name="Mino S."/>
            <person name="Suda W."/>
            <person name="Oshima K."/>
            <person name="Hattori M."/>
            <person name="Ohkuma M."/>
            <person name="Hosokawa M."/>
            <person name="Miyashita K."/>
            <person name="Thompson F.L."/>
            <person name="Niwa A."/>
            <person name="Sawabe T."/>
            <person name="Sawabe T."/>
        </authorList>
    </citation>
    <scope>NUCLEOTIDE SEQUENCE [LARGE SCALE GENOMIC DNA]</scope>
    <source>
        <strain evidence="3">JCM 19294</strain>
    </source>
</reference>
<evidence type="ECO:0000256" key="1">
    <source>
        <dbReference type="SAM" id="Phobius"/>
    </source>
</evidence>
<dbReference type="STRING" id="319236.BST91_11510"/>
<keyword evidence="1" id="KW-0812">Transmembrane</keyword>
<keyword evidence="1" id="KW-1133">Transmembrane helix</keyword>
<dbReference type="EMBL" id="BBML01000001">
    <property type="protein sequence ID" value="GAK95856.1"/>
    <property type="molecule type" value="Genomic_DNA"/>
</dbReference>
<evidence type="ECO:0000313" key="4">
    <source>
        <dbReference type="Proteomes" id="UP000029221"/>
    </source>
</evidence>
<dbReference type="Gene3D" id="3.20.20.80">
    <property type="entry name" value="Glycosidases"/>
    <property type="match status" value="1"/>
</dbReference>
<feature type="transmembrane region" description="Helical" evidence="1">
    <location>
        <begin position="12"/>
        <end position="35"/>
    </location>
</feature>
<keyword evidence="1" id="KW-0472">Membrane</keyword>
<evidence type="ECO:0000259" key="2">
    <source>
        <dbReference type="Pfam" id="PF11790"/>
    </source>
</evidence>
<keyword evidence="4" id="KW-1185">Reference proteome</keyword>